<dbReference type="Proteomes" id="UP000238762">
    <property type="component" value="Unassembled WGS sequence"/>
</dbReference>
<dbReference type="Gene3D" id="3.10.580.10">
    <property type="entry name" value="CBS-domain"/>
    <property type="match status" value="1"/>
</dbReference>
<evidence type="ECO:0000256" key="6">
    <source>
        <dbReference type="ARBA" id="ARBA00023136"/>
    </source>
</evidence>
<comment type="caution">
    <text evidence="10">The sequence shown here is derived from an EMBL/GenBank/DDBJ whole genome shotgun (WGS) entry which is preliminary data.</text>
</comment>
<gene>
    <name evidence="10" type="ORF">C7B64_04330</name>
</gene>
<dbReference type="GO" id="GO:0005247">
    <property type="term" value="F:voltage-gated chloride channel activity"/>
    <property type="evidence" value="ECO:0007669"/>
    <property type="project" value="TreeGrafter"/>
</dbReference>
<dbReference type="InterPro" id="IPR014729">
    <property type="entry name" value="Rossmann-like_a/b/a_fold"/>
</dbReference>
<evidence type="ECO:0000256" key="7">
    <source>
        <dbReference type="ARBA" id="ARBA00023214"/>
    </source>
</evidence>
<protein>
    <submittedName>
        <fullName evidence="10">Chloride channel protein</fullName>
    </submittedName>
</protein>
<dbReference type="OrthoDB" id="9812438at2"/>
<organism evidence="10 11">
    <name type="scientific">Merismopedia glauca CCAP 1448/3</name>
    <dbReference type="NCBI Taxonomy" id="1296344"/>
    <lineage>
        <taxon>Bacteria</taxon>
        <taxon>Bacillati</taxon>
        <taxon>Cyanobacteriota</taxon>
        <taxon>Cyanophyceae</taxon>
        <taxon>Synechococcales</taxon>
        <taxon>Merismopediaceae</taxon>
        <taxon>Merismopedia</taxon>
    </lineage>
</organism>
<accession>A0A2T1C824</accession>
<dbReference type="InterPro" id="IPR046342">
    <property type="entry name" value="CBS_dom_sf"/>
</dbReference>
<keyword evidence="8" id="KW-0129">CBS domain</keyword>
<evidence type="ECO:0000256" key="4">
    <source>
        <dbReference type="ARBA" id="ARBA00022989"/>
    </source>
</evidence>
<dbReference type="Gene3D" id="3.40.50.620">
    <property type="entry name" value="HUPs"/>
    <property type="match status" value="2"/>
</dbReference>
<dbReference type="InterPro" id="IPR001807">
    <property type="entry name" value="ClC"/>
</dbReference>
<dbReference type="SUPFAM" id="SSF52402">
    <property type="entry name" value="Adenine nucleotide alpha hydrolases-like"/>
    <property type="match status" value="2"/>
</dbReference>
<evidence type="ECO:0000313" key="11">
    <source>
        <dbReference type="Proteomes" id="UP000238762"/>
    </source>
</evidence>
<dbReference type="SUPFAM" id="SSF54631">
    <property type="entry name" value="CBS-domain pair"/>
    <property type="match status" value="1"/>
</dbReference>
<dbReference type="RefSeq" id="WP_146131517.1">
    <property type="nucleotide sequence ID" value="NZ_CAWNTC010000192.1"/>
</dbReference>
<evidence type="ECO:0000313" key="10">
    <source>
        <dbReference type="EMBL" id="PSB04410.1"/>
    </source>
</evidence>
<keyword evidence="5" id="KW-0406">Ion transport</keyword>
<dbReference type="EMBL" id="PVWJ01000013">
    <property type="protein sequence ID" value="PSB04410.1"/>
    <property type="molecule type" value="Genomic_DNA"/>
</dbReference>
<dbReference type="InterPro" id="IPR000644">
    <property type="entry name" value="CBS_dom"/>
</dbReference>
<feature type="domain" description="CBS" evidence="9">
    <location>
        <begin position="173"/>
        <end position="230"/>
    </location>
</feature>
<feature type="non-terminal residue" evidence="10">
    <location>
        <position position="1"/>
    </location>
</feature>
<reference evidence="10 11" key="2">
    <citation type="submission" date="2018-03" db="EMBL/GenBank/DDBJ databases">
        <title>The ancient ancestry and fast evolution of plastids.</title>
        <authorList>
            <person name="Moore K.R."/>
            <person name="Magnabosco C."/>
            <person name="Momper L."/>
            <person name="Gold D.A."/>
            <person name="Bosak T."/>
            <person name="Fournier G.P."/>
        </authorList>
    </citation>
    <scope>NUCLEOTIDE SEQUENCE [LARGE SCALE GENOMIC DNA]</scope>
    <source>
        <strain evidence="10 11">CCAP 1448/3</strain>
    </source>
</reference>
<dbReference type="PANTHER" id="PTHR45711">
    <property type="entry name" value="CHLORIDE CHANNEL PROTEIN"/>
    <property type="match status" value="1"/>
</dbReference>
<keyword evidence="4" id="KW-1133">Transmembrane helix</keyword>
<evidence type="ECO:0000256" key="1">
    <source>
        <dbReference type="ARBA" id="ARBA00004141"/>
    </source>
</evidence>
<dbReference type="PROSITE" id="PS51371">
    <property type="entry name" value="CBS"/>
    <property type="match status" value="2"/>
</dbReference>
<dbReference type="SMART" id="SM00116">
    <property type="entry name" value="CBS"/>
    <property type="match status" value="2"/>
</dbReference>
<comment type="subcellular location">
    <subcellularLocation>
        <location evidence="1">Membrane</location>
        <topology evidence="1">Multi-pass membrane protein</topology>
    </subcellularLocation>
</comment>
<dbReference type="InterPro" id="IPR014743">
    <property type="entry name" value="Cl-channel_core"/>
</dbReference>
<evidence type="ECO:0000259" key="9">
    <source>
        <dbReference type="PROSITE" id="PS51371"/>
    </source>
</evidence>
<proteinExistence type="predicted"/>
<dbReference type="Pfam" id="PF00571">
    <property type="entry name" value="CBS"/>
    <property type="match status" value="2"/>
</dbReference>
<evidence type="ECO:0000256" key="8">
    <source>
        <dbReference type="PROSITE-ProRule" id="PRU00703"/>
    </source>
</evidence>
<keyword evidence="11" id="KW-1185">Reference proteome</keyword>
<keyword evidence="7" id="KW-0868">Chloride</keyword>
<dbReference type="PANTHER" id="PTHR45711:SF10">
    <property type="entry name" value="CHLORIDE CHANNEL PROTEIN"/>
    <property type="match status" value="1"/>
</dbReference>
<dbReference type="PRINTS" id="PR00762">
    <property type="entry name" value="CLCHANNEL"/>
</dbReference>
<evidence type="ECO:0000256" key="5">
    <source>
        <dbReference type="ARBA" id="ARBA00023065"/>
    </source>
</evidence>
<dbReference type="GO" id="GO:0005886">
    <property type="term" value="C:plasma membrane"/>
    <property type="evidence" value="ECO:0007669"/>
    <property type="project" value="TreeGrafter"/>
</dbReference>
<name>A0A2T1C824_9CYAN</name>
<dbReference type="AlphaFoldDB" id="A0A2T1C824"/>
<dbReference type="Pfam" id="PF00654">
    <property type="entry name" value="Voltage_CLC"/>
    <property type="match status" value="1"/>
</dbReference>
<dbReference type="CDD" id="cd00293">
    <property type="entry name" value="USP-like"/>
    <property type="match status" value="2"/>
</dbReference>
<feature type="domain" description="CBS" evidence="9">
    <location>
        <begin position="110"/>
        <end position="167"/>
    </location>
</feature>
<dbReference type="Pfam" id="PF00582">
    <property type="entry name" value="Usp"/>
    <property type="match status" value="2"/>
</dbReference>
<evidence type="ECO:0000256" key="3">
    <source>
        <dbReference type="ARBA" id="ARBA00022692"/>
    </source>
</evidence>
<keyword evidence="6" id="KW-0472">Membrane</keyword>
<keyword evidence="2" id="KW-0813">Transport</keyword>
<dbReference type="Gene3D" id="1.10.3080.10">
    <property type="entry name" value="Clc chloride channel"/>
    <property type="match status" value="1"/>
</dbReference>
<dbReference type="SUPFAM" id="SSF81340">
    <property type="entry name" value="Clc chloride channel"/>
    <property type="match status" value="1"/>
</dbReference>
<dbReference type="InterPro" id="IPR006016">
    <property type="entry name" value="UspA"/>
</dbReference>
<evidence type="ECO:0000256" key="2">
    <source>
        <dbReference type="ARBA" id="ARBA00022448"/>
    </source>
</evidence>
<sequence>TGVVGLQNLGGLPADLVISTPTVYALTGMGAFFSAVTRGPMTAIVIVFEMTADFNLVLPLMIGSITASFVAQEVFKGSIYHHLLESRGIYLEATDTSDRSWSRLTAADIMERQVETLSSQITINETIQTFAKSHHRGFPVVTDGKLVGIISQSDLAQAAEQRIDGDLLLSQMMTQKLITVNPTDSLTHVLHCLKHYQIGRLPVTEGRKLVGIITRADIIRAQSDRVTGESKPLGAKPEPSYVVYQTQAPATGQGRLLVPLSNPKTLDALLQIAMAIAKQRNYEIECIQAIVLPQQLNLRETAVDITKSRQLLARAVKQGQMQQISVHTQIRVTHDVSHAVLEAVTERHINLLLMGWQGHTSTPGRIFGDVADTAIRQAPCDVVLVKLGMKSTGLNRWLVPIAGGPNARYAIALLPALVTLSQQPEINLCQVFHPSKSERNPKLLTQETRSLQKQISCPVIPISLCASSVAEAALDLTQKQQCDAIILGASRESLLKQVVQGNIPEAIARNCDCTVILVRKAIGHQ</sequence>
<reference evidence="10 11" key="1">
    <citation type="submission" date="2018-02" db="EMBL/GenBank/DDBJ databases">
        <authorList>
            <person name="Cohen D.B."/>
            <person name="Kent A.D."/>
        </authorList>
    </citation>
    <scope>NUCLEOTIDE SEQUENCE [LARGE SCALE GENOMIC DNA]</scope>
    <source>
        <strain evidence="10 11">CCAP 1448/3</strain>
    </source>
</reference>
<keyword evidence="3" id="KW-0812">Transmembrane</keyword>